<dbReference type="Pfam" id="PF00196">
    <property type="entry name" value="GerE"/>
    <property type="match status" value="1"/>
</dbReference>
<accession>A0ABN1HHB8</accession>
<keyword evidence="3" id="KW-0238">DNA-binding</keyword>
<name>A0ABN1HHB8_9ACTN</name>
<dbReference type="SUPFAM" id="SSF46894">
    <property type="entry name" value="C-terminal effector domain of the bipartite response regulators"/>
    <property type="match status" value="1"/>
</dbReference>
<dbReference type="SUPFAM" id="SSF52172">
    <property type="entry name" value="CheY-like"/>
    <property type="match status" value="1"/>
</dbReference>
<keyword evidence="1 5" id="KW-0597">Phosphoprotein</keyword>
<dbReference type="InterPro" id="IPR011006">
    <property type="entry name" value="CheY-like_superfamily"/>
</dbReference>
<keyword evidence="4" id="KW-0804">Transcription</keyword>
<dbReference type="PANTHER" id="PTHR43214:SF24">
    <property type="entry name" value="TRANSCRIPTIONAL REGULATORY PROTEIN NARL-RELATED"/>
    <property type="match status" value="1"/>
</dbReference>
<keyword evidence="2" id="KW-0805">Transcription regulation</keyword>
<dbReference type="PROSITE" id="PS00622">
    <property type="entry name" value="HTH_LUXR_1"/>
    <property type="match status" value="1"/>
</dbReference>
<evidence type="ECO:0000256" key="1">
    <source>
        <dbReference type="ARBA" id="ARBA00022553"/>
    </source>
</evidence>
<feature type="domain" description="HTH luxR-type" evidence="6">
    <location>
        <begin position="155"/>
        <end position="220"/>
    </location>
</feature>
<feature type="domain" description="Response regulatory" evidence="7">
    <location>
        <begin position="4"/>
        <end position="122"/>
    </location>
</feature>
<protein>
    <submittedName>
        <fullName evidence="8">Response regulator transcription factor</fullName>
    </submittedName>
</protein>
<gene>
    <name evidence="8" type="ORF">GCM10009535_28840</name>
</gene>
<dbReference type="InterPro" id="IPR000792">
    <property type="entry name" value="Tscrpt_reg_LuxR_C"/>
</dbReference>
<dbReference type="InterPro" id="IPR001789">
    <property type="entry name" value="Sig_transdc_resp-reg_receiver"/>
</dbReference>
<dbReference type="Proteomes" id="UP001500724">
    <property type="component" value="Unassembled WGS sequence"/>
</dbReference>
<dbReference type="InterPro" id="IPR058245">
    <property type="entry name" value="NreC/VraR/RcsB-like_REC"/>
</dbReference>
<dbReference type="Pfam" id="PF00072">
    <property type="entry name" value="Response_reg"/>
    <property type="match status" value="1"/>
</dbReference>
<dbReference type="SMART" id="SM00421">
    <property type="entry name" value="HTH_LUXR"/>
    <property type="match status" value="1"/>
</dbReference>
<evidence type="ECO:0000256" key="2">
    <source>
        <dbReference type="ARBA" id="ARBA00023015"/>
    </source>
</evidence>
<dbReference type="PROSITE" id="PS50110">
    <property type="entry name" value="RESPONSE_REGULATORY"/>
    <property type="match status" value="1"/>
</dbReference>
<dbReference type="PANTHER" id="PTHR43214">
    <property type="entry name" value="TWO-COMPONENT RESPONSE REGULATOR"/>
    <property type="match status" value="1"/>
</dbReference>
<dbReference type="PROSITE" id="PS50043">
    <property type="entry name" value="HTH_LUXR_2"/>
    <property type="match status" value="1"/>
</dbReference>
<evidence type="ECO:0000313" key="8">
    <source>
        <dbReference type="EMBL" id="GAA0649175.1"/>
    </source>
</evidence>
<comment type="caution">
    <text evidence="8">The sequence shown here is derived from an EMBL/GenBank/DDBJ whole genome shotgun (WGS) entry which is preliminary data.</text>
</comment>
<dbReference type="SMART" id="SM00448">
    <property type="entry name" value="REC"/>
    <property type="match status" value="1"/>
</dbReference>
<evidence type="ECO:0000259" key="6">
    <source>
        <dbReference type="PROSITE" id="PS50043"/>
    </source>
</evidence>
<proteinExistence type="predicted"/>
<dbReference type="InterPro" id="IPR039420">
    <property type="entry name" value="WalR-like"/>
</dbReference>
<organism evidence="8 9">
    <name type="scientific">Streptomyces thermocarboxydovorans</name>
    <dbReference type="NCBI Taxonomy" id="59298"/>
    <lineage>
        <taxon>Bacteria</taxon>
        <taxon>Bacillati</taxon>
        <taxon>Actinomycetota</taxon>
        <taxon>Actinomycetes</taxon>
        <taxon>Kitasatosporales</taxon>
        <taxon>Streptomycetaceae</taxon>
        <taxon>Streptomyces</taxon>
    </lineage>
</organism>
<dbReference type="Gene3D" id="3.40.50.2300">
    <property type="match status" value="1"/>
</dbReference>
<dbReference type="EMBL" id="BAAAGU010000027">
    <property type="protein sequence ID" value="GAA0649175.1"/>
    <property type="molecule type" value="Genomic_DNA"/>
</dbReference>
<dbReference type="CDD" id="cd06170">
    <property type="entry name" value="LuxR_C_like"/>
    <property type="match status" value="1"/>
</dbReference>
<dbReference type="InterPro" id="IPR016032">
    <property type="entry name" value="Sig_transdc_resp-reg_C-effctor"/>
</dbReference>
<dbReference type="RefSeq" id="WP_344001091.1">
    <property type="nucleotide sequence ID" value="NZ_BAAAGU010000027.1"/>
</dbReference>
<evidence type="ECO:0000259" key="7">
    <source>
        <dbReference type="PROSITE" id="PS50110"/>
    </source>
</evidence>
<evidence type="ECO:0000313" key="9">
    <source>
        <dbReference type="Proteomes" id="UP001500724"/>
    </source>
</evidence>
<feature type="modified residue" description="4-aspartylphosphate" evidence="5">
    <location>
        <position position="55"/>
    </location>
</feature>
<keyword evidence="9" id="KW-1185">Reference proteome</keyword>
<reference evidence="8 9" key="1">
    <citation type="journal article" date="2019" name="Int. J. Syst. Evol. Microbiol.">
        <title>The Global Catalogue of Microorganisms (GCM) 10K type strain sequencing project: providing services to taxonomists for standard genome sequencing and annotation.</title>
        <authorList>
            <consortium name="The Broad Institute Genomics Platform"/>
            <consortium name="The Broad Institute Genome Sequencing Center for Infectious Disease"/>
            <person name="Wu L."/>
            <person name="Ma J."/>
        </authorList>
    </citation>
    <scope>NUCLEOTIDE SEQUENCE [LARGE SCALE GENOMIC DNA]</scope>
    <source>
        <strain evidence="8 9">JCM 10367</strain>
    </source>
</reference>
<evidence type="ECO:0000256" key="3">
    <source>
        <dbReference type="ARBA" id="ARBA00023125"/>
    </source>
</evidence>
<dbReference type="CDD" id="cd17535">
    <property type="entry name" value="REC_NarL-like"/>
    <property type="match status" value="1"/>
</dbReference>
<evidence type="ECO:0000256" key="4">
    <source>
        <dbReference type="ARBA" id="ARBA00023163"/>
    </source>
</evidence>
<sequence>MTIRVLLADDQALLRSAFRVLVDSEPDMEVVGEAAEGAEAVRLAREQRADVVLMDIRMPGTDGLAATRTICADPELAGVRVVILTTFEVDDYVVQALRAGASGFLGKGSEPDELLNAIRIAAAGEALLSPAATKGLIARFLAQEGGDGDRPDTARADRLAALTGREREVLVQVAGGHSNDEIAERLEVSPLTVKTHVNRAMAKLGARDRAQLVVIAYESGLVRPRVD</sequence>
<evidence type="ECO:0000256" key="5">
    <source>
        <dbReference type="PROSITE-ProRule" id="PRU00169"/>
    </source>
</evidence>
<dbReference type="PRINTS" id="PR00038">
    <property type="entry name" value="HTHLUXR"/>
</dbReference>